<keyword evidence="2" id="KW-1185">Reference proteome</keyword>
<dbReference type="Proteomes" id="UP000304953">
    <property type="component" value="Unassembled WGS sequence"/>
</dbReference>
<evidence type="ECO:0000313" key="1">
    <source>
        <dbReference type="EMBL" id="TGY89511.1"/>
    </source>
</evidence>
<reference evidence="1" key="1">
    <citation type="submission" date="2019-04" db="EMBL/GenBank/DDBJ databases">
        <title>Microbes associate with the intestines of laboratory mice.</title>
        <authorList>
            <person name="Navarre W."/>
            <person name="Wong E."/>
            <person name="Huang K."/>
            <person name="Tropini C."/>
            <person name="Ng K."/>
            <person name="Yu B."/>
        </authorList>
    </citation>
    <scope>NUCLEOTIDE SEQUENCE</scope>
    <source>
        <strain evidence="1">NM01_1-7b</strain>
    </source>
</reference>
<name>A0AC61RNY4_9FIRM</name>
<accession>A0AC61RNY4</accession>
<organism evidence="1 2">
    <name type="scientific">Petralouisia muris</name>
    <dbReference type="NCBI Taxonomy" id="3032872"/>
    <lineage>
        <taxon>Bacteria</taxon>
        <taxon>Bacillati</taxon>
        <taxon>Bacillota</taxon>
        <taxon>Clostridia</taxon>
        <taxon>Lachnospirales</taxon>
        <taxon>Lachnospiraceae</taxon>
        <taxon>Petralouisia</taxon>
    </lineage>
</organism>
<sequence>MEKSIFLYFLDSELQHTLSRLMTENEIEEYIWISVLCQKNVYVSYSHVLTLPYRRIVSLLQTLNSKGFISFFLAGKDKDSFLEQHHNRYKYYENKEIYPYESSRYSCFINRDSRPYVPLNCINKKGSATKFIKAQLENMINYCCEYKNLEAVYNENILSVIREYFPNNEKALTIAAFRPYFFEKYDFREANKCVLQLQQALAFFHNKSLILEKNSSILHFIPQCEIYDYLDSSSVYDVKLLRAMFEPLISNSSETDLFNKLENLHQKKDVNQYYNTVDEILLFYAENNSFVRKTLKKYIADLGDDIYNISLFEYIDGFAHLLKMIVVNS</sequence>
<protein>
    <submittedName>
        <fullName evidence="1">Uncharacterized protein</fullName>
    </submittedName>
</protein>
<proteinExistence type="predicted"/>
<evidence type="ECO:0000313" key="2">
    <source>
        <dbReference type="Proteomes" id="UP000304953"/>
    </source>
</evidence>
<dbReference type="EMBL" id="SRYA01000086">
    <property type="protein sequence ID" value="TGY89511.1"/>
    <property type="molecule type" value="Genomic_DNA"/>
</dbReference>
<gene>
    <name evidence="1" type="ORF">E5329_24505</name>
</gene>
<comment type="caution">
    <text evidence="1">The sequence shown here is derived from an EMBL/GenBank/DDBJ whole genome shotgun (WGS) entry which is preliminary data.</text>
</comment>